<dbReference type="Pfam" id="PF20091">
    <property type="entry name" value="Abhydrolase_10"/>
    <property type="match status" value="1"/>
</dbReference>
<evidence type="ECO:0000256" key="1">
    <source>
        <dbReference type="SAM" id="SignalP"/>
    </source>
</evidence>
<sequence>MRRLTFRNIAIGLLLMIQSMAHASTLNDVDIQEQDVGNKPYYIISAMFAGEVEEPSQTSSPFSVPVSLMIPKQSCNQVAIVDVVNSVLFEFPPTPLGYITLNIGQIILGENFISGRGENSFIYASVIWDKNVVDQTSGTIVNGTDGYSILRQFTHFLKTNEVLSMLQLETDCEIKQTIGFGWSQTGKLLATMLTEELNGSIENPAFDGLFLGVAGGICRHLINDVFPWRYTSCAKAPNKHIPTVAYNTQSETELARGVGKLRNSTSSLSVYEYAGLAHIDKQFLPFEVLFGGLGFNFKQNPISVAPSVRAAFWNLYLKVKDDVPTPKSRTLFSKPDPQTFVSFLDLRGDDSLLSWSGGQVYITDSNRDGFAEGGIRLPHMPSSKQSPFSSMLGAPLGIYGGIDYDYAGGPGIFFANGGTFLEYDDETLLMLYPTKQAYVQRVVLSVWSLIFERYLLVDDGMMLIEQAEALQLPIWEP</sequence>
<reference evidence="3 4" key="1">
    <citation type="submission" date="2016-09" db="EMBL/GenBank/DDBJ databases">
        <title>Isolation, identification and antibiotic sensitivity analysis of bacterial pathogen from juvenile Hippocampus erectus with tail-rotted disease.</title>
        <authorList>
            <person name="Yang Q."/>
        </authorList>
    </citation>
    <scope>NUCLEOTIDE SEQUENCE [LARGE SCALE GENOMIC DNA]</scope>
    <source>
        <strain evidence="3 4">HM-10</strain>
    </source>
</reference>
<protein>
    <recommendedName>
        <fullName evidence="2">Alpha/beta hydrolase domain-containing protein</fullName>
    </recommendedName>
</protein>
<evidence type="ECO:0000313" key="3">
    <source>
        <dbReference type="EMBL" id="OHY96430.1"/>
    </source>
</evidence>
<dbReference type="InterPro" id="IPR045394">
    <property type="entry name" value="Abhydrolase_dom"/>
</dbReference>
<keyword evidence="1" id="KW-0732">Signal</keyword>
<feature type="domain" description="Alpha/beta hydrolase" evidence="2">
    <location>
        <begin position="146"/>
        <end position="463"/>
    </location>
</feature>
<name>A0ABX3DFU3_9VIBR</name>
<proteinExistence type="predicted"/>
<organism evidence="3 4">
    <name type="scientific">Vibrio rotiferianus</name>
    <dbReference type="NCBI Taxonomy" id="190895"/>
    <lineage>
        <taxon>Bacteria</taxon>
        <taxon>Pseudomonadati</taxon>
        <taxon>Pseudomonadota</taxon>
        <taxon>Gammaproteobacteria</taxon>
        <taxon>Vibrionales</taxon>
        <taxon>Vibrionaceae</taxon>
        <taxon>Vibrio</taxon>
    </lineage>
</organism>
<feature type="signal peptide" evidence="1">
    <location>
        <begin position="1"/>
        <end position="23"/>
    </location>
</feature>
<evidence type="ECO:0000313" key="4">
    <source>
        <dbReference type="Proteomes" id="UP000180133"/>
    </source>
</evidence>
<keyword evidence="4" id="KW-1185">Reference proteome</keyword>
<dbReference type="EMBL" id="MKFT01000001">
    <property type="protein sequence ID" value="OHY96430.1"/>
    <property type="molecule type" value="Genomic_DNA"/>
</dbReference>
<comment type="caution">
    <text evidence="3">The sequence shown here is derived from an EMBL/GenBank/DDBJ whole genome shotgun (WGS) entry which is preliminary data.</text>
</comment>
<evidence type="ECO:0000259" key="2">
    <source>
        <dbReference type="Pfam" id="PF20091"/>
    </source>
</evidence>
<gene>
    <name evidence="3" type="ORF">BI375_02635</name>
</gene>
<feature type="chain" id="PRO_5045618626" description="Alpha/beta hydrolase domain-containing protein" evidence="1">
    <location>
        <begin position="24"/>
        <end position="477"/>
    </location>
</feature>
<accession>A0ABX3DFU3</accession>
<dbReference type="Proteomes" id="UP000180133">
    <property type="component" value="Unassembled WGS sequence"/>
</dbReference>